<evidence type="ECO:0000313" key="9">
    <source>
        <dbReference type="Proteomes" id="UP001623330"/>
    </source>
</evidence>
<evidence type="ECO:0000259" key="7">
    <source>
        <dbReference type="PROSITE" id="PS50157"/>
    </source>
</evidence>
<feature type="compositionally biased region" description="Basic and acidic residues" evidence="5">
    <location>
        <begin position="503"/>
        <end position="518"/>
    </location>
</feature>
<reference evidence="8 9" key="1">
    <citation type="submission" date="2024-05" db="EMBL/GenBank/DDBJ databases">
        <title>Long read based assembly of the Candida bracarensis genome reveals expanded adhesin content.</title>
        <authorList>
            <person name="Marcet-Houben M."/>
            <person name="Ksiezopolska E."/>
            <person name="Gabaldon T."/>
        </authorList>
    </citation>
    <scope>NUCLEOTIDE SEQUENCE [LARGE SCALE GENOMIC DNA]</scope>
    <source>
        <strain evidence="8 9">CBM6</strain>
    </source>
</reference>
<dbReference type="PROSITE" id="PS00028">
    <property type="entry name" value="ZINC_FINGER_C2H2_1"/>
    <property type="match status" value="2"/>
</dbReference>
<dbReference type="CDD" id="cd06257">
    <property type="entry name" value="DnaJ"/>
    <property type="match status" value="1"/>
</dbReference>
<feature type="compositionally biased region" description="Acidic residues" evidence="5">
    <location>
        <begin position="473"/>
        <end position="482"/>
    </location>
</feature>
<feature type="domain" description="C2H2-type" evidence="7">
    <location>
        <begin position="558"/>
        <end position="587"/>
    </location>
</feature>
<dbReference type="InterPro" id="IPR013087">
    <property type="entry name" value="Znf_C2H2_type"/>
</dbReference>
<proteinExistence type="predicted"/>
<dbReference type="Pfam" id="PF21884">
    <property type="entry name" value="ZUO1-like_ZHD"/>
    <property type="match status" value="1"/>
</dbReference>
<evidence type="ECO:0000256" key="1">
    <source>
        <dbReference type="ARBA" id="ARBA00022723"/>
    </source>
</evidence>
<keyword evidence="2 4" id="KW-0863">Zinc-finger</keyword>
<dbReference type="InterPro" id="IPR036869">
    <property type="entry name" value="J_dom_sf"/>
</dbReference>
<organism evidence="8 9">
    <name type="scientific">Nakaseomyces bracarensis</name>
    <dbReference type="NCBI Taxonomy" id="273131"/>
    <lineage>
        <taxon>Eukaryota</taxon>
        <taxon>Fungi</taxon>
        <taxon>Dikarya</taxon>
        <taxon>Ascomycota</taxon>
        <taxon>Saccharomycotina</taxon>
        <taxon>Saccharomycetes</taxon>
        <taxon>Saccharomycetales</taxon>
        <taxon>Saccharomycetaceae</taxon>
        <taxon>Nakaseomyces</taxon>
    </lineage>
</organism>
<name>A0ABR4NYA3_9SACH</name>
<dbReference type="Pfam" id="PF00226">
    <property type="entry name" value="DnaJ"/>
    <property type="match status" value="1"/>
</dbReference>
<dbReference type="PANTHER" id="PTHR44029:SF1">
    <property type="entry name" value="DNAJ HOMOLOG SUBFAMILY C MEMBER 21"/>
    <property type="match status" value="1"/>
</dbReference>
<dbReference type="InterPro" id="IPR022755">
    <property type="entry name" value="Znf_C2H2_jaz"/>
</dbReference>
<dbReference type="InterPro" id="IPR018253">
    <property type="entry name" value="DnaJ_domain_CS"/>
</dbReference>
<dbReference type="PANTHER" id="PTHR44029">
    <property type="entry name" value="DNAJ HOMOLOG SUBFAMILY C MEMBER 21"/>
    <property type="match status" value="1"/>
</dbReference>
<evidence type="ECO:0000259" key="6">
    <source>
        <dbReference type="PROSITE" id="PS50076"/>
    </source>
</evidence>
<keyword evidence="3" id="KW-0862">Zinc</keyword>
<feature type="compositionally biased region" description="Acidic residues" evidence="5">
    <location>
        <begin position="493"/>
        <end position="502"/>
    </location>
</feature>
<dbReference type="SUPFAM" id="SSF46565">
    <property type="entry name" value="Chaperone J-domain"/>
    <property type="match status" value="1"/>
</dbReference>
<dbReference type="PROSITE" id="PS50157">
    <property type="entry name" value="ZINC_FINGER_C2H2_2"/>
    <property type="match status" value="2"/>
</dbReference>
<dbReference type="PROSITE" id="PS50076">
    <property type="entry name" value="DNAJ_2"/>
    <property type="match status" value="1"/>
</dbReference>
<dbReference type="SUPFAM" id="SSF57667">
    <property type="entry name" value="beta-beta-alpha zinc fingers"/>
    <property type="match status" value="1"/>
</dbReference>
<dbReference type="EMBL" id="JBEVYD010000004">
    <property type="protein sequence ID" value="KAL3233867.1"/>
    <property type="molecule type" value="Genomic_DNA"/>
</dbReference>
<dbReference type="SMART" id="SM00451">
    <property type="entry name" value="ZnF_U1"/>
    <property type="match status" value="1"/>
</dbReference>
<protein>
    <submittedName>
        <fullName evidence="8">J protein JJJ1</fullName>
    </submittedName>
</protein>
<feature type="compositionally biased region" description="Basic residues" evidence="5">
    <location>
        <begin position="528"/>
        <end position="540"/>
    </location>
</feature>
<evidence type="ECO:0000313" key="8">
    <source>
        <dbReference type="EMBL" id="KAL3233867.1"/>
    </source>
</evidence>
<dbReference type="PROSITE" id="PS00636">
    <property type="entry name" value="DNAJ_1"/>
    <property type="match status" value="1"/>
</dbReference>
<evidence type="ECO:0000256" key="4">
    <source>
        <dbReference type="PROSITE-ProRule" id="PRU00042"/>
    </source>
</evidence>
<accession>A0ABR4NYA3</accession>
<evidence type="ECO:0000256" key="2">
    <source>
        <dbReference type="ARBA" id="ARBA00022771"/>
    </source>
</evidence>
<dbReference type="Gene3D" id="1.10.287.110">
    <property type="entry name" value="DnaJ domain"/>
    <property type="match status" value="1"/>
</dbReference>
<dbReference type="InterPro" id="IPR054076">
    <property type="entry name" value="ZUO1-like_ZHD"/>
</dbReference>
<dbReference type="SMART" id="SM00271">
    <property type="entry name" value="DnaJ"/>
    <property type="match status" value="1"/>
</dbReference>
<keyword evidence="1" id="KW-0479">Metal-binding</keyword>
<dbReference type="Pfam" id="PF12171">
    <property type="entry name" value="zf-C2H2_jaz"/>
    <property type="match status" value="1"/>
</dbReference>
<dbReference type="PRINTS" id="PR00625">
    <property type="entry name" value="JDOMAIN"/>
</dbReference>
<keyword evidence="9" id="KW-1185">Reference proteome</keyword>
<dbReference type="InterPro" id="IPR051964">
    <property type="entry name" value="Chaperone_stress_response"/>
</dbReference>
<dbReference type="Gene3D" id="3.30.160.60">
    <property type="entry name" value="Classic Zinc Finger"/>
    <property type="match status" value="1"/>
</dbReference>
<dbReference type="InterPro" id="IPR036236">
    <property type="entry name" value="Znf_C2H2_sf"/>
</dbReference>
<dbReference type="InterPro" id="IPR003604">
    <property type="entry name" value="Matrin/U1-like-C_Znf_C2H2"/>
</dbReference>
<feature type="domain" description="C2H2-type" evidence="7">
    <location>
        <begin position="362"/>
        <end position="391"/>
    </location>
</feature>
<feature type="region of interest" description="Disordered" evidence="5">
    <location>
        <begin position="448"/>
        <end position="559"/>
    </location>
</feature>
<comment type="caution">
    <text evidence="8">The sequence shown here is derived from an EMBL/GenBank/DDBJ whole genome shotgun (WGS) entry which is preliminary data.</text>
</comment>
<sequence>MKTCYYELLGVEAHASDLELKKAYRKKALQYHPDKNPDNIDEATAIFAEIRAAYEVLADPQERAWYDSHKDQILSDTPLSQYDDEDDYVVDSAVTGVTTEELLMFFNTSLYTKIDNSPAGFYQIAGRVFAKLAKDEVQWGLKLGLNEYQKLKDIQFEENINSRGYLLACDSLKADLADTLFPIFGYSSMPYDELKEFYKKWSSFTTLKSFSWKDEYMYSRNYDRRTKREISKRNEKARTKAKEEYIKTVKRYVSFIKKMDKRMKEGAKKAEEQRKIDEKLRKEAAKIAREQKMKNKTINNFELQSWQTVDQENWEELERQYERDFKRESERGTQSDIEDVHNEASYINLEDKRESEEEIIIYDCYICNKTFKSEKQLENHNNTKLHKKNLAKIQKEMKKDSMALGLDDLSDYDEFDSAVDENDGHNYHDMELDDIDRELQEIEKQLAEQGLSDTDEEEESEFEKTTIPINVEIEIDDNESVTELEQTPNTEPSDSEEEDKEDEIAKLLRELEENKKRDDEDDDEWGTKAKKKKTKSKSKKPIQSDKDTLDTGDIGGTEKCTQCNAAFHSRNKLFEHIKKLGHAAPISKKKKKKKRK</sequence>
<gene>
    <name evidence="8" type="ORF">RNJ44_03907</name>
</gene>
<evidence type="ECO:0000256" key="3">
    <source>
        <dbReference type="ARBA" id="ARBA00022833"/>
    </source>
</evidence>
<dbReference type="InterPro" id="IPR001623">
    <property type="entry name" value="DnaJ_domain"/>
</dbReference>
<dbReference type="Proteomes" id="UP001623330">
    <property type="component" value="Unassembled WGS sequence"/>
</dbReference>
<dbReference type="SMART" id="SM00355">
    <property type="entry name" value="ZnF_C2H2"/>
    <property type="match status" value="2"/>
</dbReference>
<feature type="domain" description="J" evidence="6">
    <location>
        <begin position="4"/>
        <end position="70"/>
    </location>
</feature>
<evidence type="ECO:0000256" key="5">
    <source>
        <dbReference type="SAM" id="MobiDB-lite"/>
    </source>
</evidence>